<dbReference type="OrthoDB" id="10250083at2759"/>
<evidence type="ECO:0000256" key="2">
    <source>
        <dbReference type="ARBA" id="ARBA00022448"/>
    </source>
</evidence>
<dbReference type="InterPro" id="IPR036079">
    <property type="entry name" value="ATPase_csu/dsu_sf"/>
</dbReference>
<evidence type="ECO:0000256" key="6">
    <source>
        <dbReference type="ARBA" id="ARBA00059115"/>
    </source>
</evidence>
<comment type="similarity">
    <text evidence="1 7">Belongs to the V-ATPase V0D/AC39 subunit family.</text>
</comment>
<dbReference type="InterPro" id="IPR044911">
    <property type="entry name" value="V-type_ATPase_csu/dsu_dom_3"/>
</dbReference>
<dbReference type="GO" id="GO:0033179">
    <property type="term" value="C:proton-transporting V-type ATPase, V0 domain"/>
    <property type="evidence" value="ECO:0007669"/>
    <property type="project" value="InterPro"/>
</dbReference>
<dbReference type="Proteomes" id="UP000307173">
    <property type="component" value="Unassembled WGS sequence"/>
</dbReference>
<evidence type="ECO:0000256" key="4">
    <source>
        <dbReference type="ARBA" id="ARBA00023065"/>
    </source>
</evidence>
<sequence length="354" mass="40404">MEGLFFNIDSGYVEGVVRGYKNSLITQSQYINLTQCDSLDDIKLQLSATDYGTFLNDISETLSTSIIEQKLNLKLIKDFNYIRSQATDPLSKFLDYITYSYMIDNILLILTGTIHNRDKNEILKKCNPLGWFDTLPTLSITTDLNSLYQTVLIDTPLAKYFHNCLTIDDLDDLNIEIIRNILYKEYLEDFHEFCLTKLPSPTNEIMDRLISFEADKRAINIVINSFGSNEVTAQDKVKMLPSIGLLAPLKHQLSECSDLELVKSLVTSIGAYSDFFDETGSNATGSGSGTASLDDRFYAYEMHLNRNALTQQFTYSTVWAVLKSREQEIRNITWICECISQNQRDKINNYIAVY</sequence>
<organism evidence="8 9">
    <name type="scientific">Pichia inconspicua</name>
    <dbReference type="NCBI Taxonomy" id="52247"/>
    <lineage>
        <taxon>Eukaryota</taxon>
        <taxon>Fungi</taxon>
        <taxon>Dikarya</taxon>
        <taxon>Ascomycota</taxon>
        <taxon>Saccharomycotina</taxon>
        <taxon>Pichiomycetes</taxon>
        <taxon>Pichiales</taxon>
        <taxon>Pichiaceae</taxon>
        <taxon>Pichia</taxon>
    </lineage>
</organism>
<comment type="function">
    <text evidence="6 7">Subunit of the V0 complex of vacuolar(H+)-ATPase (V-ATPase), a multisubunit enzyme composed of a peripheral complex (V1) that hydrolyzes ATP and a membrane integral complex (V0) that translocates protons. V-ATPase is responsible for acidifying and maintaining the pH of intracellular compartments. This subunit is a non-integral membrane component of the membrane pore domain and is required for proper assembly of the V0 sector. Might be involved in the regulated assembly of V1 subunits onto the membrane sector or alternatively may prevent the passage of protons through V0 pores.</text>
</comment>
<accession>A0A4T0WW45</accession>
<dbReference type="InterPro" id="IPR016727">
    <property type="entry name" value="ATPase_V0-cplx_dsu"/>
</dbReference>
<dbReference type="PANTHER" id="PTHR11028">
    <property type="entry name" value="VACUOLAR ATP SYNTHASE SUBUNIT AC39"/>
    <property type="match status" value="1"/>
</dbReference>
<gene>
    <name evidence="8" type="ORF">CANINC_004743</name>
</gene>
<evidence type="ECO:0000256" key="3">
    <source>
        <dbReference type="ARBA" id="ARBA00022781"/>
    </source>
</evidence>
<keyword evidence="4 7" id="KW-0406">Ion transport</keyword>
<dbReference type="Gene3D" id="1.20.1690.10">
    <property type="entry name" value="V-type ATP synthase subunit C domain"/>
    <property type="match status" value="2"/>
</dbReference>
<name>A0A4T0WW45_9ASCO</name>
<dbReference type="SUPFAM" id="SSF103486">
    <property type="entry name" value="V-type ATP synthase subunit C"/>
    <property type="match status" value="1"/>
</dbReference>
<keyword evidence="2 7" id="KW-0813">Transport</keyword>
<dbReference type="FunFam" id="1.20.1690.10:FF:000003">
    <property type="entry name" value="V-type proton ATPase subunit"/>
    <property type="match status" value="1"/>
</dbReference>
<evidence type="ECO:0000313" key="8">
    <source>
        <dbReference type="EMBL" id="TID15071.1"/>
    </source>
</evidence>
<proteinExistence type="inferred from homology"/>
<evidence type="ECO:0000256" key="5">
    <source>
        <dbReference type="ARBA" id="ARBA00029477"/>
    </source>
</evidence>
<reference evidence="8 9" key="1">
    <citation type="journal article" date="2019" name="Front. Genet.">
        <title>Whole-Genome Sequencing of the Opportunistic Yeast Pathogen Candida inconspicua Uncovers Its Hybrid Origin.</title>
        <authorList>
            <person name="Mixao V."/>
            <person name="Hansen A.P."/>
            <person name="Saus E."/>
            <person name="Boekhout T."/>
            <person name="Lass-Florl C."/>
            <person name="Gabaldon T."/>
        </authorList>
    </citation>
    <scope>NUCLEOTIDE SEQUENCE [LARGE SCALE GENOMIC DNA]</scope>
    <source>
        <strain evidence="8 9">CBS 180</strain>
    </source>
</reference>
<dbReference type="Pfam" id="PF01992">
    <property type="entry name" value="vATP-synt_AC39"/>
    <property type="match status" value="1"/>
</dbReference>
<keyword evidence="9" id="KW-1185">Reference proteome</keyword>
<dbReference type="Gene3D" id="1.10.132.50">
    <property type="entry name" value="ATP synthase (C/AC39) subunit, domain 3"/>
    <property type="match status" value="1"/>
</dbReference>
<dbReference type="GO" id="GO:0046961">
    <property type="term" value="F:proton-transporting ATPase activity, rotational mechanism"/>
    <property type="evidence" value="ECO:0007669"/>
    <property type="project" value="InterPro"/>
</dbReference>
<comment type="subunit">
    <text evidence="5">V-ATPase is a heteromultimeric enzyme composed of a peripheral catalytic V1 complex (components A to H) attached to an integral membrane V0 proton pore complex (components: a, c, c', c'', d, e, f and VOA1).</text>
</comment>
<dbReference type="PIRSF" id="PIRSF018497">
    <property type="entry name" value="V-ATP_synth_D"/>
    <property type="match status" value="1"/>
</dbReference>
<evidence type="ECO:0000256" key="1">
    <source>
        <dbReference type="ARBA" id="ARBA00006709"/>
    </source>
</evidence>
<dbReference type="InterPro" id="IPR002843">
    <property type="entry name" value="ATPase_V0-cplx_csu/dsu"/>
</dbReference>
<evidence type="ECO:0000313" key="9">
    <source>
        <dbReference type="Proteomes" id="UP000307173"/>
    </source>
</evidence>
<evidence type="ECO:0000256" key="7">
    <source>
        <dbReference type="PIRNR" id="PIRNR018497"/>
    </source>
</evidence>
<dbReference type="InterPro" id="IPR035067">
    <property type="entry name" value="V-type_ATPase_csu/dsu"/>
</dbReference>
<dbReference type="STRING" id="52247.A0A4T0WW45"/>
<comment type="caution">
    <text evidence="8">The sequence shown here is derived from an EMBL/GenBank/DDBJ whole genome shotgun (WGS) entry which is preliminary data.</text>
</comment>
<dbReference type="AlphaFoldDB" id="A0A4T0WW45"/>
<comment type="subunit">
    <text evidence="7">V-ATPase is a heteromultimeric enzyme made up of two complexes: the ATP-hydrolytic V1 complex and the proton translocation V0 complex.</text>
</comment>
<dbReference type="EMBL" id="SELW01000657">
    <property type="protein sequence ID" value="TID15071.1"/>
    <property type="molecule type" value="Genomic_DNA"/>
</dbReference>
<keyword evidence="3 7" id="KW-0375">Hydrogen ion transport</keyword>
<protein>
    <recommendedName>
        <fullName evidence="7">V-type proton ATPase subunit</fullName>
    </recommendedName>
</protein>